<dbReference type="SMART" id="SM00349">
    <property type="entry name" value="KRAB"/>
    <property type="match status" value="1"/>
</dbReference>
<dbReference type="PANTHER" id="PTHR23232">
    <property type="entry name" value="KRAB DOMAIN C2H2 ZINC FINGER"/>
    <property type="match status" value="1"/>
</dbReference>
<feature type="region of interest" description="Disordered" evidence="1">
    <location>
        <begin position="154"/>
        <end position="174"/>
    </location>
</feature>
<dbReference type="PANTHER" id="PTHR23232:SF157">
    <property type="entry name" value="ZINC FINGER PROTEIN 525"/>
    <property type="match status" value="1"/>
</dbReference>
<dbReference type="CDD" id="cd07765">
    <property type="entry name" value="KRAB_A-box"/>
    <property type="match status" value="1"/>
</dbReference>
<dbReference type="Ensembl" id="ENSUMAT00000033950.1">
    <property type="protein sequence ID" value="ENSUMAP00000028703.1"/>
    <property type="gene ID" value="ENSUMAG00000020852.1"/>
</dbReference>
<dbReference type="PROSITE" id="PS50805">
    <property type="entry name" value="KRAB"/>
    <property type="match status" value="1"/>
</dbReference>
<dbReference type="GeneTree" id="ENSGT00940000163001"/>
<dbReference type="Pfam" id="PF01352">
    <property type="entry name" value="KRAB"/>
    <property type="match status" value="1"/>
</dbReference>
<reference evidence="3" key="1">
    <citation type="submission" date="2019-03" db="UniProtKB">
        <authorList>
            <consortium name="Ensembl"/>
        </authorList>
    </citation>
    <scope>IDENTIFICATION</scope>
</reference>
<dbReference type="AlphaFoldDB" id="A0A452V5B7"/>
<dbReference type="SUPFAM" id="SSF109640">
    <property type="entry name" value="KRAB domain (Kruppel-associated box)"/>
    <property type="match status" value="1"/>
</dbReference>
<evidence type="ECO:0000313" key="3">
    <source>
        <dbReference type="Ensembl" id="ENSUMAP00000028701"/>
    </source>
</evidence>
<sequence>MAQGLVTFGDVAIEFSQEEWKCLEPAQRDLYRDVTLENFSNLVSLGKDVVIMQGQTGNKAPRDYNSGRLLPPLVKGENCYWTMVRAGVMEKGPADSNCSHFQNSPVRGGRERDKYPELSRPTHWPPADAFHMPNPMRNHRARIIQSLQVSCLGHRAGPRTGRNGLSGDVGGNGE</sequence>
<organism evidence="3">
    <name type="scientific">Ursus maritimus</name>
    <name type="common">Polar bear</name>
    <name type="synonym">Thalarctos maritimus</name>
    <dbReference type="NCBI Taxonomy" id="29073"/>
    <lineage>
        <taxon>Eukaryota</taxon>
        <taxon>Metazoa</taxon>
        <taxon>Chordata</taxon>
        <taxon>Craniata</taxon>
        <taxon>Vertebrata</taxon>
        <taxon>Euteleostomi</taxon>
        <taxon>Mammalia</taxon>
        <taxon>Eutheria</taxon>
        <taxon>Laurasiatheria</taxon>
        <taxon>Carnivora</taxon>
        <taxon>Caniformia</taxon>
        <taxon>Ursidae</taxon>
        <taxon>Ursus</taxon>
    </lineage>
</organism>
<accession>A0A452V5B7</accession>
<dbReference type="GO" id="GO:0006355">
    <property type="term" value="P:regulation of DNA-templated transcription"/>
    <property type="evidence" value="ECO:0007669"/>
    <property type="project" value="InterPro"/>
</dbReference>
<dbReference type="InterPro" id="IPR036051">
    <property type="entry name" value="KRAB_dom_sf"/>
</dbReference>
<dbReference type="InterPro" id="IPR001909">
    <property type="entry name" value="KRAB"/>
</dbReference>
<feature type="domain" description="KRAB" evidence="2">
    <location>
        <begin position="6"/>
        <end position="93"/>
    </location>
</feature>
<evidence type="ECO:0000256" key="1">
    <source>
        <dbReference type="SAM" id="MobiDB-lite"/>
    </source>
</evidence>
<name>A0A452V5B7_URSMA</name>
<feature type="region of interest" description="Disordered" evidence="1">
    <location>
        <begin position="94"/>
        <end position="128"/>
    </location>
</feature>
<proteinExistence type="predicted"/>
<feature type="compositionally biased region" description="Polar residues" evidence="1">
    <location>
        <begin position="96"/>
        <end position="105"/>
    </location>
</feature>
<dbReference type="Gene3D" id="6.10.140.140">
    <property type="match status" value="1"/>
</dbReference>
<evidence type="ECO:0000259" key="2">
    <source>
        <dbReference type="PROSITE" id="PS50805"/>
    </source>
</evidence>
<protein>
    <recommendedName>
        <fullName evidence="2">KRAB domain-containing protein</fullName>
    </recommendedName>
</protein>
<feature type="compositionally biased region" description="Basic and acidic residues" evidence="1">
    <location>
        <begin position="108"/>
        <end position="117"/>
    </location>
</feature>
<dbReference type="InterPro" id="IPR050169">
    <property type="entry name" value="Krueppel_C2H2_ZnF"/>
</dbReference>
<dbReference type="Ensembl" id="ENSUMAT00000033947.1">
    <property type="protein sequence ID" value="ENSUMAP00000028701.1"/>
    <property type="gene ID" value="ENSUMAG00000020852.1"/>
</dbReference>